<dbReference type="Pfam" id="PF06769">
    <property type="entry name" value="YoeB_toxin"/>
    <property type="match status" value="1"/>
</dbReference>
<dbReference type="EMBL" id="WTVG01000018">
    <property type="protein sequence ID" value="NMG24768.1"/>
    <property type="molecule type" value="Genomic_DNA"/>
</dbReference>
<protein>
    <submittedName>
        <fullName evidence="1">Uncharacterized protein</fullName>
    </submittedName>
</protein>
<organism evidence="1 2">
    <name type="scientific">Aromatoleum anaerobium</name>
    <dbReference type="NCBI Taxonomy" id="182180"/>
    <lineage>
        <taxon>Bacteria</taxon>
        <taxon>Pseudomonadati</taxon>
        <taxon>Pseudomonadota</taxon>
        <taxon>Betaproteobacteria</taxon>
        <taxon>Rhodocyclales</taxon>
        <taxon>Rhodocyclaceae</taxon>
        <taxon>Aromatoleum</taxon>
    </lineage>
</organism>
<name>A0ABX1PLJ9_9RHOO</name>
<dbReference type="InterPro" id="IPR035093">
    <property type="entry name" value="RelE/ParE_toxin_dom_sf"/>
</dbReference>
<comment type="caution">
    <text evidence="1">The sequence shown here is derived from an EMBL/GenBank/DDBJ whole genome shotgun (WGS) entry which is preliminary data.</text>
</comment>
<evidence type="ECO:0000313" key="2">
    <source>
        <dbReference type="Proteomes" id="UP000615989"/>
    </source>
</evidence>
<accession>A0ABX1PLJ9</accession>
<proteinExistence type="predicted"/>
<keyword evidence="2" id="KW-1185">Reference proteome</keyword>
<sequence>MIPAATFEVTPKPTSAGNCPGRVNFNAAPRINHLIRAVRHAPFAGMGKREPCRRNLSGYWSRPVNDEQRLVCPVEMPTFSSPRAVPLMNSRRAAD</sequence>
<dbReference type="RefSeq" id="WP_169118147.1">
    <property type="nucleotide sequence ID" value="NZ_WTVG02000040.1"/>
</dbReference>
<dbReference type="Proteomes" id="UP000615989">
    <property type="component" value="Unassembled WGS sequence"/>
</dbReference>
<dbReference type="Gene3D" id="3.30.2310.20">
    <property type="entry name" value="RelE-like"/>
    <property type="match status" value="1"/>
</dbReference>
<gene>
    <name evidence="1" type="ORF">GO606_08530</name>
</gene>
<reference evidence="1" key="1">
    <citation type="submission" date="2019-12" db="EMBL/GenBank/DDBJ databases">
        <title>Comparative genomics gives insights into the taxonomy of the Azoarcus-Aromatoleum group and reveals separate origins of nif in the plant-associated Azoarcus and non-plant-associated Aromatoleum sub-groups.</title>
        <authorList>
            <person name="Lafos M."/>
            <person name="Maluk M."/>
            <person name="Batista M."/>
            <person name="Junghare M."/>
            <person name="Carmona M."/>
            <person name="Faoro H."/>
            <person name="Cruz L.M."/>
            <person name="Battistoni F."/>
            <person name="De Souza E."/>
            <person name="Pedrosa F."/>
            <person name="Chen W.-M."/>
            <person name="Poole P.S."/>
            <person name="Dixon R.A."/>
            <person name="James E.K."/>
        </authorList>
    </citation>
    <scope>NUCLEOTIDE SEQUENCE</scope>
    <source>
        <strain evidence="1">LuFRes1</strain>
    </source>
</reference>
<evidence type="ECO:0000313" key="1">
    <source>
        <dbReference type="EMBL" id="NMG24768.1"/>
    </source>
</evidence>
<dbReference type="InterPro" id="IPR009614">
    <property type="entry name" value="YoeB_toxin"/>
</dbReference>
<dbReference type="SUPFAM" id="SSF143011">
    <property type="entry name" value="RelE-like"/>
    <property type="match status" value="1"/>
</dbReference>